<evidence type="ECO:0000313" key="2">
    <source>
        <dbReference type="Proteomes" id="UP001163324"/>
    </source>
</evidence>
<accession>A0ACC0UWV7</accession>
<protein>
    <submittedName>
        <fullName evidence="1">Uncharacterized protein</fullName>
    </submittedName>
</protein>
<reference evidence="1" key="1">
    <citation type="submission" date="2022-10" db="EMBL/GenBank/DDBJ databases">
        <title>Complete Genome of Trichothecium roseum strain YXFP-22015, a Plant Pathogen Isolated from Citrus.</title>
        <authorList>
            <person name="Wang Y."/>
            <person name="Zhu L."/>
        </authorList>
    </citation>
    <scope>NUCLEOTIDE SEQUENCE</scope>
    <source>
        <strain evidence="1">YXFP-22015</strain>
    </source>
</reference>
<name>A0ACC0UWV7_9HYPO</name>
<sequence length="165" mass="18835">MIIPSDQKNVPSRVSPTGTLPSNSAPIVKNWSELDDTVPWPGSTYIIIERGTDRAITITEDGICLREVEKEANDRWLCVGRDNYFGFYNEKKGVYMGHDGDYRIQAMASALEAWEMMLPVRHPDGGYQLLMPHWWHTMMIMTIGEDGDNLVRAKHATTSWVFFKV</sequence>
<keyword evidence="2" id="KW-1185">Reference proteome</keyword>
<comment type="caution">
    <text evidence="1">The sequence shown here is derived from an EMBL/GenBank/DDBJ whole genome shotgun (WGS) entry which is preliminary data.</text>
</comment>
<dbReference type="Proteomes" id="UP001163324">
    <property type="component" value="Chromosome 6"/>
</dbReference>
<proteinExistence type="predicted"/>
<organism evidence="1 2">
    <name type="scientific">Trichothecium roseum</name>
    <dbReference type="NCBI Taxonomy" id="47278"/>
    <lineage>
        <taxon>Eukaryota</taxon>
        <taxon>Fungi</taxon>
        <taxon>Dikarya</taxon>
        <taxon>Ascomycota</taxon>
        <taxon>Pezizomycotina</taxon>
        <taxon>Sordariomycetes</taxon>
        <taxon>Hypocreomycetidae</taxon>
        <taxon>Hypocreales</taxon>
        <taxon>Hypocreales incertae sedis</taxon>
        <taxon>Trichothecium</taxon>
    </lineage>
</organism>
<dbReference type="EMBL" id="CM047945">
    <property type="protein sequence ID" value="KAI9898602.1"/>
    <property type="molecule type" value="Genomic_DNA"/>
</dbReference>
<gene>
    <name evidence="1" type="ORF">N3K66_006962</name>
</gene>
<evidence type="ECO:0000313" key="1">
    <source>
        <dbReference type="EMBL" id="KAI9898602.1"/>
    </source>
</evidence>